<dbReference type="InterPro" id="IPR001182">
    <property type="entry name" value="FtsW/RodA"/>
</dbReference>
<comment type="subcellular location">
    <subcellularLocation>
        <location evidence="1">Membrane</location>
        <topology evidence="1">Multi-pass membrane protein</topology>
    </subcellularLocation>
</comment>
<evidence type="ECO:0000313" key="8">
    <source>
        <dbReference type="EMBL" id="MBC5663707.1"/>
    </source>
</evidence>
<dbReference type="Pfam" id="PF01098">
    <property type="entry name" value="FTSW_RODA_SPOVE"/>
    <property type="match status" value="1"/>
</dbReference>
<name>A0ABR7EQS6_9FIRM</name>
<evidence type="ECO:0000256" key="5">
    <source>
        <dbReference type="ARBA" id="ARBA00023136"/>
    </source>
</evidence>
<feature type="transmembrane region" description="Helical" evidence="7">
    <location>
        <begin position="43"/>
        <end position="62"/>
    </location>
</feature>
<accession>A0ABR7EQS6</accession>
<organism evidence="8 9">
    <name type="scientific">Dorea hominis</name>
    <dbReference type="NCBI Taxonomy" id="2763040"/>
    <lineage>
        <taxon>Bacteria</taxon>
        <taxon>Bacillati</taxon>
        <taxon>Bacillota</taxon>
        <taxon>Clostridia</taxon>
        <taxon>Lachnospirales</taxon>
        <taxon>Lachnospiraceae</taxon>
        <taxon>Dorea</taxon>
    </lineage>
</organism>
<dbReference type="EMBL" id="JACOOY010000001">
    <property type="protein sequence ID" value="MBC5663707.1"/>
    <property type="molecule type" value="Genomic_DNA"/>
</dbReference>
<evidence type="ECO:0000256" key="1">
    <source>
        <dbReference type="ARBA" id="ARBA00004141"/>
    </source>
</evidence>
<feature type="compositionally biased region" description="Basic and acidic residues" evidence="6">
    <location>
        <begin position="450"/>
        <end position="467"/>
    </location>
</feature>
<keyword evidence="5 7" id="KW-0472">Membrane</keyword>
<feature type="transmembrane region" description="Helical" evidence="7">
    <location>
        <begin position="122"/>
        <end position="140"/>
    </location>
</feature>
<feature type="region of interest" description="Disordered" evidence="6">
    <location>
        <begin position="439"/>
        <end position="490"/>
    </location>
</feature>
<feature type="compositionally biased region" description="Basic residues" evidence="6">
    <location>
        <begin position="473"/>
        <end position="490"/>
    </location>
</feature>
<keyword evidence="2 7" id="KW-0812">Transmembrane</keyword>
<feature type="transmembrane region" description="Helical" evidence="7">
    <location>
        <begin position="95"/>
        <end position="116"/>
    </location>
</feature>
<keyword evidence="3" id="KW-0133">Cell shape</keyword>
<evidence type="ECO:0000256" key="2">
    <source>
        <dbReference type="ARBA" id="ARBA00022692"/>
    </source>
</evidence>
<feature type="transmembrane region" description="Helical" evidence="7">
    <location>
        <begin position="341"/>
        <end position="362"/>
    </location>
</feature>
<dbReference type="Proteomes" id="UP000647235">
    <property type="component" value="Unassembled WGS sequence"/>
</dbReference>
<feature type="transmembrane region" description="Helical" evidence="7">
    <location>
        <begin position="219"/>
        <end position="248"/>
    </location>
</feature>
<keyword evidence="9" id="KW-1185">Reference proteome</keyword>
<dbReference type="PANTHER" id="PTHR30474">
    <property type="entry name" value="CELL CYCLE PROTEIN"/>
    <property type="match status" value="1"/>
</dbReference>
<dbReference type="RefSeq" id="WP_117537185.1">
    <property type="nucleotide sequence ID" value="NZ_JACOOY010000001.1"/>
</dbReference>
<gene>
    <name evidence="8" type="ORF">H8S07_00175</name>
</gene>
<feature type="transmembrane region" description="Helical" evidence="7">
    <location>
        <begin position="68"/>
        <end position="88"/>
    </location>
</feature>
<feature type="transmembrane region" description="Helical" evidence="7">
    <location>
        <begin position="12"/>
        <end position="31"/>
    </location>
</feature>
<evidence type="ECO:0000313" key="9">
    <source>
        <dbReference type="Proteomes" id="UP000647235"/>
    </source>
</evidence>
<evidence type="ECO:0000256" key="7">
    <source>
        <dbReference type="SAM" id="Phobius"/>
    </source>
</evidence>
<feature type="transmembrane region" description="Helical" evidence="7">
    <location>
        <begin position="405"/>
        <end position="429"/>
    </location>
</feature>
<proteinExistence type="predicted"/>
<evidence type="ECO:0000256" key="3">
    <source>
        <dbReference type="ARBA" id="ARBA00022960"/>
    </source>
</evidence>
<dbReference type="PANTHER" id="PTHR30474:SF3">
    <property type="entry name" value="PEPTIDOGLYCAN GLYCOSYLTRANSFERASE RODA"/>
    <property type="match status" value="1"/>
</dbReference>
<sequence>MVNIIVQLSKYVMILLIIMYTFLCFSIFGYQDPDRKRYLLRRQNILMFLMHAIAFAVMYLQTDDIKMLAFYLMQVVLFGATIILYTLLYPKVSRLVVNNMCMLLCIGFIMLTRLNYSYAIKQFMIAAAGIACSLVVPVIIRKFKFLAEWRKFYAVIGIFSLAAVVIWGGVTGGAKLSFSTKVANIQPSELVKIVFVFFVASSFKLSLEFKNIVITTALAAFHVLILVVSKDLGAALIIFVVYLVMLYVATRQPLYIFAGLGAGSLASVAAYYLFNHVRVRVIVWKDPLAVYANGGQQVAQSLFAIGTGSWFGLGLFEGVPNTIPVAVSDFIFAAIGEEMGLIYGLCMILICVSCYIMFLNIAMQLHNGFYKLVALGLGTCYIFQVFLAIGGVTKFIPSTGVTIPLVSYGGSSLFSTVIMFAIIQGLYILREDEEEDIERKKKERLRAKRSRQEHAPQRRTPAYDRQRPQARPQGRKAPRKAQTRPQQRVR</sequence>
<reference evidence="8 9" key="1">
    <citation type="submission" date="2020-08" db="EMBL/GenBank/DDBJ databases">
        <title>Genome public.</title>
        <authorList>
            <person name="Liu C."/>
            <person name="Sun Q."/>
        </authorList>
    </citation>
    <scope>NUCLEOTIDE SEQUENCE [LARGE SCALE GENOMIC DNA]</scope>
    <source>
        <strain evidence="8 9">NSJ-36</strain>
    </source>
</reference>
<keyword evidence="4 7" id="KW-1133">Transmembrane helix</keyword>
<feature type="transmembrane region" description="Helical" evidence="7">
    <location>
        <begin position="152"/>
        <end position="170"/>
    </location>
</feature>
<protein>
    <submittedName>
        <fullName evidence="8">FtsW/RodA/SpoVE family cell cycle protein</fullName>
    </submittedName>
</protein>
<evidence type="ECO:0000256" key="4">
    <source>
        <dbReference type="ARBA" id="ARBA00022989"/>
    </source>
</evidence>
<evidence type="ECO:0000256" key="6">
    <source>
        <dbReference type="SAM" id="MobiDB-lite"/>
    </source>
</evidence>
<feature type="transmembrane region" description="Helical" evidence="7">
    <location>
        <begin position="254"/>
        <end position="274"/>
    </location>
</feature>
<feature type="transmembrane region" description="Helical" evidence="7">
    <location>
        <begin position="369"/>
        <end position="393"/>
    </location>
</feature>
<comment type="caution">
    <text evidence="8">The sequence shown here is derived from an EMBL/GenBank/DDBJ whole genome shotgun (WGS) entry which is preliminary data.</text>
</comment>